<keyword evidence="2" id="KW-1185">Reference proteome</keyword>
<evidence type="ECO:0000313" key="1">
    <source>
        <dbReference type="EMBL" id="KAL2058493.1"/>
    </source>
</evidence>
<dbReference type="EMBL" id="JBHFEH010000002">
    <property type="protein sequence ID" value="KAL2058493.1"/>
    <property type="molecule type" value="Genomic_DNA"/>
</dbReference>
<reference evidence="1 2" key="1">
    <citation type="submission" date="2024-09" db="EMBL/GenBank/DDBJ databases">
        <title>Rethinking Asexuality: The Enigmatic Case of Functional Sexual Genes in Lepraria (Stereocaulaceae).</title>
        <authorList>
            <person name="Doellman M."/>
            <person name="Sun Y."/>
            <person name="Barcenas-Pena A."/>
            <person name="Lumbsch H.T."/>
            <person name="Grewe F."/>
        </authorList>
    </citation>
    <scope>NUCLEOTIDE SEQUENCE [LARGE SCALE GENOMIC DNA]</scope>
    <source>
        <strain evidence="1 2">Grewe 0041</strain>
    </source>
</reference>
<sequence length="98" mass="11540">MRGPKALRTLHLRSLIWGDYQREDEDFFREHGDDREFLEAVTKYVFEGEAWPSTLPRGFKREIREVLGDALMRPTLPPGYVEVHLDRTDPRESPTLRA</sequence>
<accession>A0ABR4BQN8</accession>
<comment type="caution">
    <text evidence="1">The sequence shown here is derived from an EMBL/GenBank/DDBJ whole genome shotgun (WGS) entry which is preliminary data.</text>
</comment>
<organism evidence="1 2">
    <name type="scientific">Lepraria finkii</name>
    <dbReference type="NCBI Taxonomy" id="1340010"/>
    <lineage>
        <taxon>Eukaryota</taxon>
        <taxon>Fungi</taxon>
        <taxon>Dikarya</taxon>
        <taxon>Ascomycota</taxon>
        <taxon>Pezizomycotina</taxon>
        <taxon>Lecanoromycetes</taxon>
        <taxon>OSLEUM clade</taxon>
        <taxon>Lecanoromycetidae</taxon>
        <taxon>Lecanorales</taxon>
        <taxon>Lecanorineae</taxon>
        <taxon>Stereocaulaceae</taxon>
        <taxon>Lepraria</taxon>
    </lineage>
</organism>
<gene>
    <name evidence="1" type="ORF">ABVK25_001221</name>
</gene>
<protein>
    <submittedName>
        <fullName evidence="1">Uncharacterized protein</fullName>
    </submittedName>
</protein>
<dbReference type="Proteomes" id="UP001590951">
    <property type="component" value="Unassembled WGS sequence"/>
</dbReference>
<proteinExistence type="predicted"/>
<name>A0ABR4BQN8_9LECA</name>
<evidence type="ECO:0000313" key="2">
    <source>
        <dbReference type="Proteomes" id="UP001590951"/>
    </source>
</evidence>